<evidence type="ECO:0000259" key="2">
    <source>
        <dbReference type="Pfam" id="PF00850"/>
    </source>
</evidence>
<organism evidence="3 4">
    <name type="scientific">Limobrevibacterium gyesilva</name>
    <dbReference type="NCBI Taxonomy" id="2991712"/>
    <lineage>
        <taxon>Bacteria</taxon>
        <taxon>Pseudomonadati</taxon>
        <taxon>Pseudomonadota</taxon>
        <taxon>Alphaproteobacteria</taxon>
        <taxon>Acetobacterales</taxon>
        <taxon>Acetobacteraceae</taxon>
        <taxon>Limobrevibacterium</taxon>
    </lineage>
</organism>
<dbReference type="InterPro" id="IPR000286">
    <property type="entry name" value="HDACs"/>
</dbReference>
<evidence type="ECO:0000256" key="1">
    <source>
        <dbReference type="ARBA" id="ARBA00005947"/>
    </source>
</evidence>
<dbReference type="GO" id="GO:0004407">
    <property type="term" value="F:histone deacetylase activity"/>
    <property type="evidence" value="ECO:0007669"/>
    <property type="project" value="TreeGrafter"/>
</dbReference>
<dbReference type="Gene3D" id="3.40.800.20">
    <property type="entry name" value="Histone deacetylase domain"/>
    <property type="match status" value="1"/>
</dbReference>
<dbReference type="EMBL" id="JAPDNT010000058">
    <property type="protein sequence ID" value="MCW3477855.1"/>
    <property type="molecule type" value="Genomic_DNA"/>
</dbReference>
<dbReference type="InterPro" id="IPR037138">
    <property type="entry name" value="His_deacetylse_dom_sf"/>
</dbReference>
<dbReference type="RefSeq" id="WP_264716833.1">
    <property type="nucleotide sequence ID" value="NZ_JAPDNT010000058.1"/>
</dbReference>
<dbReference type="CDD" id="cd11599">
    <property type="entry name" value="HDAC_classII_2"/>
    <property type="match status" value="1"/>
</dbReference>
<dbReference type="Pfam" id="PF00850">
    <property type="entry name" value="Hist_deacetyl"/>
    <property type="match status" value="1"/>
</dbReference>
<proteinExistence type="inferred from homology"/>
<dbReference type="GO" id="GO:0040029">
    <property type="term" value="P:epigenetic regulation of gene expression"/>
    <property type="evidence" value="ECO:0007669"/>
    <property type="project" value="TreeGrafter"/>
</dbReference>
<feature type="domain" description="Histone deacetylase" evidence="2">
    <location>
        <begin position="20"/>
        <end position="307"/>
    </location>
</feature>
<reference evidence="3" key="2">
    <citation type="submission" date="2022-10" db="EMBL/GenBank/DDBJ databases">
        <authorList>
            <person name="Trinh H.N."/>
        </authorList>
    </citation>
    <scope>NUCLEOTIDE SEQUENCE</scope>
    <source>
        <strain evidence="3">RN2-1</strain>
    </source>
</reference>
<gene>
    <name evidence="3" type="ORF">OL599_25230</name>
</gene>
<keyword evidence="4" id="KW-1185">Reference proteome</keyword>
<accession>A0AA41YS52</accession>
<dbReference type="PANTHER" id="PTHR10625">
    <property type="entry name" value="HISTONE DEACETYLASE HDAC1-RELATED"/>
    <property type="match status" value="1"/>
</dbReference>
<dbReference type="PRINTS" id="PR01270">
    <property type="entry name" value="HDASUPER"/>
</dbReference>
<evidence type="ECO:0000313" key="3">
    <source>
        <dbReference type="EMBL" id="MCW3477855.1"/>
    </source>
</evidence>
<dbReference type="InterPro" id="IPR023696">
    <property type="entry name" value="Ureohydrolase_dom_sf"/>
</dbReference>
<protein>
    <submittedName>
        <fullName evidence="3">Histone deacetylase family protein</fullName>
    </submittedName>
</protein>
<dbReference type="Proteomes" id="UP001165679">
    <property type="component" value="Unassembled WGS sequence"/>
</dbReference>
<dbReference type="SUPFAM" id="SSF52768">
    <property type="entry name" value="Arginase/deacetylase"/>
    <property type="match status" value="1"/>
</dbReference>
<dbReference type="PANTHER" id="PTHR10625:SF10">
    <property type="entry name" value="HISTONE DEACETYLASE HDAC1"/>
    <property type="match status" value="1"/>
</dbReference>
<reference evidence="3" key="1">
    <citation type="submission" date="2022-09" db="EMBL/GenBank/DDBJ databases">
        <title>Rhodovastum sp. nov. RN2-1 isolated from soil in Seongnam, South Korea.</title>
        <authorList>
            <person name="Le N.T."/>
        </authorList>
    </citation>
    <scope>NUCLEOTIDE SEQUENCE</scope>
    <source>
        <strain evidence="3">RN2-1</strain>
    </source>
</reference>
<dbReference type="AlphaFoldDB" id="A0AA41YS52"/>
<dbReference type="InterPro" id="IPR023801">
    <property type="entry name" value="His_deacetylse_dom"/>
</dbReference>
<name>A0AA41YS52_9PROT</name>
<sequence>MSVALITHPACLEHDTGPWHPECADRLRYVLRALEGEEFLPLIREHAPEATVEQLTRVHPAEYVHAILDIRPEPGEHVPLDADTLMSAGSREAALRAAGGAVLGVDAVMEGWARAAFVATRPPGHHAERSRPMGFCLFSNAAVAARHAQARWGLGRVAVVDFDVHHGNGTQAIFAGDPTLFYGSSHQYPCYPGTGAEADRGVADNIVNAALPPGSTGAVFRTAWEEKILPALDRFAPELLIVSAGFDAHKADPLAQLRLDTADFGWITRKLLELAETRCKGRLVSVLEGGYDLDALAASAALHVRTLLQA</sequence>
<comment type="similarity">
    <text evidence="1">Belongs to the histone deacetylase family.</text>
</comment>
<comment type="caution">
    <text evidence="3">The sequence shown here is derived from an EMBL/GenBank/DDBJ whole genome shotgun (WGS) entry which is preliminary data.</text>
</comment>
<evidence type="ECO:0000313" key="4">
    <source>
        <dbReference type="Proteomes" id="UP001165679"/>
    </source>
</evidence>